<protein>
    <submittedName>
        <fullName evidence="3">Uncharacterized protein</fullName>
    </submittedName>
</protein>
<dbReference type="WBParaSite" id="nRc.2.0.1.t26771-RA">
    <property type="protein sequence ID" value="nRc.2.0.1.t26771-RA"/>
    <property type="gene ID" value="nRc.2.0.1.g26771"/>
</dbReference>
<evidence type="ECO:0000313" key="3">
    <source>
        <dbReference type="WBParaSite" id="nRc.2.0.1.t26771-RA"/>
    </source>
</evidence>
<dbReference type="Proteomes" id="UP000887565">
    <property type="component" value="Unplaced"/>
</dbReference>
<proteinExistence type="predicted"/>
<feature type="region of interest" description="Disordered" evidence="1">
    <location>
        <begin position="161"/>
        <end position="205"/>
    </location>
</feature>
<dbReference type="AlphaFoldDB" id="A0A915JL63"/>
<feature type="compositionally biased region" description="Basic and acidic residues" evidence="1">
    <location>
        <begin position="181"/>
        <end position="190"/>
    </location>
</feature>
<evidence type="ECO:0000256" key="1">
    <source>
        <dbReference type="SAM" id="MobiDB-lite"/>
    </source>
</evidence>
<keyword evidence="2" id="KW-1185">Reference proteome</keyword>
<evidence type="ECO:0000313" key="2">
    <source>
        <dbReference type="Proteomes" id="UP000887565"/>
    </source>
</evidence>
<reference evidence="3" key="1">
    <citation type="submission" date="2022-11" db="UniProtKB">
        <authorList>
            <consortium name="WormBaseParasite"/>
        </authorList>
    </citation>
    <scope>IDENTIFICATION</scope>
</reference>
<organism evidence="2 3">
    <name type="scientific">Romanomermis culicivorax</name>
    <name type="common">Nematode worm</name>
    <dbReference type="NCBI Taxonomy" id="13658"/>
    <lineage>
        <taxon>Eukaryota</taxon>
        <taxon>Metazoa</taxon>
        <taxon>Ecdysozoa</taxon>
        <taxon>Nematoda</taxon>
        <taxon>Enoplea</taxon>
        <taxon>Dorylaimia</taxon>
        <taxon>Mermithida</taxon>
        <taxon>Mermithoidea</taxon>
        <taxon>Mermithidae</taxon>
        <taxon>Romanomermis</taxon>
    </lineage>
</organism>
<sequence length="941" mass="108991">MKALPGGMEKRLISRKRSRGMENVYDIRVEYLPKTSFVEKFGDFLERRNSLEDSAKIDDKKIKDNNIPSQSIFDLENLCINSMTPKKLFENSKVCESSVESPEKTNFLQKARKNEKSSKSDQISFFPIESTDAKTVEQLWRSRSKKIEDTRHLLQNLEKLVEKQGKNKKRTTTVNQENNESDAKRREKSLLDPSTIHDNGGENRSSKFVVPLKSELIRRSATLNGFDVPSFVETSSHKRFGIKHCQSLVDGKLVQEKEPAKSVVGAKLRRLIWKISGRNARSADVSHVHQKSAAEGPRDTCSAQSTLDYGQIGVNAGRHHHHHQQQQNHLVKRYTNDSYEYYLDKGTKMMFHKNGDFCEKGPKKGGPNVVELYEIRSAPNSLDYQTIYQIGFLDYQTIYQVSESRTIMSTTVDWKFGYQFYNWRAFGPTPQMPSYALGRKVNKTENMAETCSLDRERAVKNDSFRTTGKMWPCHTSDILRRQNFFARNRPRSMPVLRPSTIVAPVGDDFHSSPAPPLADDFYWSSLDEKSKASYQKMTRANYKRMTSLCYDLLATSPPLDINEDVYNRRRICSSKWDDFSICSNGPIIVTDSTVLYLGKLDYEVISQGDETHQERILFMITRLFSNVKFYDSDDNEKIQLPFKPPSLITFTEHLPLSMIRSNSKEDSSAKSVEELSPESQNSSSTMQVKTALCKIHVLPYCLTITLAQFIDDFAESQIYLSNEQKFRSIVQFLMIQLINILIYLTNEQIFALPKKFDDFFVQVRSEKSLPHLFLNLDLSKLKIVCKFSDDHQNADFVPLNRCCLIILRALLKSDRRFLPIFFEKMPNKSKILDEFRQKYDFHFLKAMTNVVEILNFKENSLIEVKSVFEILHFACPTINNYNVRKLCDDFFVKLWLDEQRAKFLDFSHKFSTNFQKMAPETDLAENIYKRSFLLNCTILNH</sequence>
<name>A0A915JL63_ROMCU</name>
<accession>A0A915JL63</accession>